<keyword evidence="1" id="KW-0732">Signal</keyword>
<feature type="signal peptide" evidence="1">
    <location>
        <begin position="1"/>
        <end position="25"/>
    </location>
</feature>
<keyword evidence="3" id="KW-1185">Reference proteome</keyword>
<dbReference type="OrthoDB" id="1627677at2"/>
<protein>
    <submittedName>
        <fullName evidence="2">Uncharacterized protein</fullName>
    </submittedName>
</protein>
<organism evidence="2 3">
    <name type="scientific">Veillonella criceti</name>
    <dbReference type="NCBI Taxonomy" id="103891"/>
    <lineage>
        <taxon>Bacteria</taxon>
        <taxon>Bacillati</taxon>
        <taxon>Bacillota</taxon>
        <taxon>Negativicutes</taxon>
        <taxon>Veillonellales</taxon>
        <taxon>Veillonellaceae</taxon>
        <taxon>Veillonella</taxon>
    </lineage>
</organism>
<name>A0A380NND1_9FIRM</name>
<evidence type="ECO:0000313" key="2">
    <source>
        <dbReference type="EMBL" id="SUP44660.1"/>
    </source>
</evidence>
<sequence length="442" mass="48716">MQRKHIYGLVMAALLGSSMGFVAQAAEVNSATLGMVYAVSERAQATKSKADKTADSAREITVGQATTVPSYSGIQPVLVSSVLTTVDNRALNTPQGVTVFDLKRMMTPQGMIDGTAFLSAKQFNEDYVKDIRELAENKDINLPELKNFQGEIFRDWNAYQLRGEDAKGVHTAYVVDLALGKDYIQGERAELKLTKALWQALEKEVDGTMSTRVAVRGGNVNLLDSLQAAQQATGFASGVSDIATFGSANDSNKMAHTWQFMKELNATVLAENEAWLAPYPMTYNPETFHLATIEGYKAVQTSQDALAFNTFVSVYKDKFVKAIVADLATHEKELAKDAKTSERAKEKLAMSGKIREGLQKFFATSDIKADELGQLQQVTSKLGPVLYADSRMAFTFDSYEIPVGNINLIRFEEEGPVFTFLVTNDGDFNYWEKQLKATYGIQ</sequence>
<proteinExistence type="predicted"/>
<feature type="chain" id="PRO_5016895861" evidence="1">
    <location>
        <begin position="26"/>
        <end position="442"/>
    </location>
</feature>
<reference evidence="2 3" key="1">
    <citation type="submission" date="2018-06" db="EMBL/GenBank/DDBJ databases">
        <authorList>
            <consortium name="Pathogen Informatics"/>
            <person name="Doyle S."/>
        </authorList>
    </citation>
    <scope>NUCLEOTIDE SEQUENCE [LARGE SCALE GENOMIC DNA]</scope>
    <source>
        <strain evidence="2 3">NCTC12020</strain>
    </source>
</reference>
<evidence type="ECO:0000256" key="1">
    <source>
        <dbReference type="SAM" id="SignalP"/>
    </source>
</evidence>
<gene>
    <name evidence="2" type="ORF">NCTC12020_01767</name>
</gene>
<dbReference type="RefSeq" id="WP_115310851.1">
    <property type="nucleotide sequence ID" value="NZ_UHIO01000001.1"/>
</dbReference>
<dbReference type="Proteomes" id="UP000255367">
    <property type="component" value="Unassembled WGS sequence"/>
</dbReference>
<dbReference type="AlphaFoldDB" id="A0A380NND1"/>
<accession>A0A380NND1</accession>
<dbReference type="EMBL" id="UHIO01000001">
    <property type="protein sequence ID" value="SUP44660.1"/>
    <property type="molecule type" value="Genomic_DNA"/>
</dbReference>
<evidence type="ECO:0000313" key="3">
    <source>
        <dbReference type="Proteomes" id="UP000255367"/>
    </source>
</evidence>